<dbReference type="InterPro" id="IPR001392">
    <property type="entry name" value="Clathrin_mu"/>
</dbReference>
<accession>A0A9P6E2K3</accession>
<dbReference type="InterPro" id="IPR011012">
    <property type="entry name" value="Longin-like_dom_sf"/>
</dbReference>
<dbReference type="Proteomes" id="UP000886523">
    <property type="component" value="Unassembled WGS sequence"/>
</dbReference>
<dbReference type="GO" id="GO:0030131">
    <property type="term" value="C:clathrin adaptor complex"/>
    <property type="evidence" value="ECO:0007669"/>
    <property type="project" value="UniProtKB-UniRule"/>
</dbReference>
<gene>
    <name evidence="7" type="ORF">BS47DRAFT_1311803</name>
</gene>
<dbReference type="PROSITE" id="PS51072">
    <property type="entry name" value="MHD"/>
    <property type="match status" value="1"/>
</dbReference>
<feature type="domain" description="MHD" evidence="6">
    <location>
        <begin position="192"/>
        <end position="452"/>
    </location>
</feature>
<dbReference type="PANTHER" id="PTHR10529">
    <property type="entry name" value="AP COMPLEX SUBUNIT MU"/>
    <property type="match status" value="1"/>
</dbReference>
<comment type="subcellular location">
    <subcellularLocation>
        <location evidence="1">Endomembrane system</location>
    </subcellularLocation>
</comment>
<dbReference type="PIRSF" id="PIRSF005992">
    <property type="entry name" value="Clathrin_mu"/>
    <property type="match status" value="1"/>
</dbReference>
<dbReference type="GO" id="GO:0012505">
    <property type="term" value="C:endomembrane system"/>
    <property type="evidence" value="ECO:0007669"/>
    <property type="project" value="UniProtKB-SubCell"/>
</dbReference>
<keyword evidence="4" id="KW-0472">Membrane</keyword>
<dbReference type="CDD" id="cd14837">
    <property type="entry name" value="AP3_Mu_N"/>
    <property type="match status" value="1"/>
</dbReference>
<dbReference type="EMBL" id="MU128912">
    <property type="protein sequence ID" value="KAF9520375.1"/>
    <property type="molecule type" value="Genomic_DNA"/>
</dbReference>
<evidence type="ECO:0000256" key="5">
    <source>
        <dbReference type="PIRNR" id="PIRNR005992"/>
    </source>
</evidence>
<dbReference type="Pfam" id="PF00928">
    <property type="entry name" value="Adap_comp_sub"/>
    <property type="match status" value="1"/>
</dbReference>
<evidence type="ECO:0000256" key="1">
    <source>
        <dbReference type="ARBA" id="ARBA00004308"/>
    </source>
</evidence>
<dbReference type="InterPro" id="IPR050431">
    <property type="entry name" value="Adaptor_comp_med_subunit"/>
</dbReference>
<evidence type="ECO:0000256" key="2">
    <source>
        <dbReference type="ARBA" id="ARBA00022448"/>
    </source>
</evidence>
<dbReference type="GO" id="GO:0016192">
    <property type="term" value="P:vesicle-mediated transport"/>
    <property type="evidence" value="ECO:0007669"/>
    <property type="project" value="InterPro"/>
</dbReference>
<dbReference type="OrthoDB" id="870at2759"/>
<protein>
    <recommendedName>
        <fullName evidence="6">MHD domain-containing protein</fullName>
    </recommendedName>
</protein>
<reference evidence="7" key="1">
    <citation type="journal article" date="2020" name="Nat. Commun.">
        <title>Large-scale genome sequencing of mycorrhizal fungi provides insights into the early evolution of symbiotic traits.</title>
        <authorList>
            <person name="Miyauchi S."/>
            <person name="Kiss E."/>
            <person name="Kuo A."/>
            <person name="Drula E."/>
            <person name="Kohler A."/>
            <person name="Sanchez-Garcia M."/>
            <person name="Morin E."/>
            <person name="Andreopoulos B."/>
            <person name="Barry K.W."/>
            <person name="Bonito G."/>
            <person name="Buee M."/>
            <person name="Carver A."/>
            <person name="Chen C."/>
            <person name="Cichocki N."/>
            <person name="Clum A."/>
            <person name="Culley D."/>
            <person name="Crous P.W."/>
            <person name="Fauchery L."/>
            <person name="Girlanda M."/>
            <person name="Hayes R.D."/>
            <person name="Keri Z."/>
            <person name="LaButti K."/>
            <person name="Lipzen A."/>
            <person name="Lombard V."/>
            <person name="Magnuson J."/>
            <person name="Maillard F."/>
            <person name="Murat C."/>
            <person name="Nolan M."/>
            <person name="Ohm R.A."/>
            <person name="Pangilinan J."/>
            <person name="Pereira M.F."/>
            <person name="Perotto S."/>
            <person name="Peter M."/>
            <person name="Pfister S."/>
            <person name="Riley R."/>
            <person name="Sitrit Y."/>
            <person name="Stielow J.B."/>
            <person name="Szollosi G."/>
            <person name="Zifcakova L."/>
            <person name="Stursova M."/>
            <person name="Spatafora J.W."/>
            <person name="Tedersoo L."/>
            <person name="Vaario L.M."/>
            <person name="Yamada A."/>
            <person name="Yan M."/>
            <person name="Wang P."/>
            <person name="Xu J."/>
            <person name="Bruns T."/>
            <person name="Baldrian P."/>
            <person name="Vilgalys R."/>
            <person name="Dunand C."/>
            <person name="Henrissat B."/>
            <person name="Grigoriev I.V."/>
            <person name="Hibbett D."/>
            <person name="Nagy L.G."/>
            <person name="Martin F.M."/>
        </authorList>
    </citation>
    <scope>NUCLEOTIDE SEQUENCE</scope>
    <source>
        <strain evidence="7">UP504</strain>
    </source>
</reference>
<comment type="caution">
    <text evidence="7">The sequence shown here is derived from an EMBL/GenBank/DDBJ whole genome shotgun (WGS) entry which is preliminary data.</text>
</comment>
<dbReference type="Gene3D" id="2.60.40.1170">
    <property type="entry name" value="Mu homology domain, subdomain B"/>
    <property type="match status" value="2"/>
</dbReference>
<comment type="similarity">
    <text evidence="5">Belongs to the adaptor complexes medium subunit family.</text>
</comment>
<dbReference type="AlphaFoldDB" id="A0A9P6E2K3"/>
<name>A0A9P6E2K3_9AGAM</name>
<keyword evidence="2 5" id="KW-0813">Transport</keyword>
<dbReference type="InterPro" id="IPR036168">
    <property type="entry name" value="AP2_Mu_C_sf"/>
</dbReference>
<organism evidence="7 8">
    <name type="scientific">Hydnum rufescens UP504</name>
    <dbReference type="NCBI Taxonomy" id="1448309"/>
    <lineage>
        <taxon>Eukaryota</taxon>
        <taxon>Fungi</taxon>
        <taxon>Dikarya</taxon>
        <taxon>Basidiomycota</taxon>
        <taxon>Agaricomycotina</taxon>
        <taxon>Agaricomycetes</taxon>
        <taxon>Cantharellales</taxon>
        <taxon>Hydnaceae</taxon>
        <taxon>Hydnum</taxon>
    </lineage>
</organism>
<dbReference type="SUPFAM" id="SSF64356">
    <property type="entry name" value="SNARE-like"/>
    <property type="match status" value="1"/>
</dbReference>
<sequence>MVNLDGVIIVDETGRPIIQTNFRNVFPSYPLLHVDAFNNALEKVQSTATGSARLDPVLFFNIPASPDRTNSVCCHVERNSLHILCLVSVDVDPLYVFAFVDTLIGILEEYLGDVSSSLLKEHFDIVYQLLEEMLDDGVPLTTEPNTLRDIVLPPSLLNKILGVAGAAGLPTATPAPFSSPIPWRKAGLRYNNNEIYFDIMEELNAVISNTGKTISHEIWGKIHCNARLSGTPDLLLSFSNPHILADPSLHPCVRLNKFATDKSLSFVPPDGNFTLMEYRVDSSTLIGAGSSGHVPLLLKSSIRLSEEGGSIEISASCRLGSTKSLENVTITLFLGKSASSASFTISDNAGIGHGGVSAVGNGTKEGSWDFEPKTQILRWNIPSLLSAARTIKGTFTSSVPHPRISRSLSATFSLPQSSLSGLKVEQMKMAKEGYKPYKGVRFSARGSIEWRL</sequence>
<dbReference type="Gene3D" id="3.30.450.60">
    <property type="match status" value="1"/>
</dbReference>
<dbReference type="InterPro" id="IPR028565">
    <property type="entry name" value="MHD"/>
</dbReference>
<dbReference type="PRINTS" id="PR00314">
    <property type="entry name" value="CLATHRINADPT"/>
</dbReference>
<dbReference type="PROSITE" id="PS00990">
    <property type="entry name" value="CLAT_ADAPTOR_M_1"/>
    <property type="match status" value="1"/>
</dbReference>
<evidence type="ECO:0000313" key="8">
    <source>
        <dbReference type="Proteomes" id="UP000886523"/>
    </source>
</evidence>
<proteinExistence type="inferred from homology"/>
<keyword evidence="8" id="KW-1185">Reference proteome</keyword>
<dbReference type="GO" id="GO:0006886">
    <property type="term" value="P:intracellular protein transport"/>
    <property type="evidence" value="ECO:0007669"/>
    <property type="project" value="UniProtKB-UniRule"/>
</dbReference>
<evidence type="ECO:0000256" key="3">
    <source>
        <dbReference type="ARBA" id="ARBA00022927"/>
    </source>
</evidence>
<keyword evidence="3 5" id="KW-0653">Protein transport</keyword>
<evidence type="ECO:0000256" key="4">
    <source>
        <dbReference type="ARBA" id="ARBA00023136"/>
    </source>
</evidence>
<dbReference type="SUPFAM" id="SSF49447">
    <property type="entry name" value="Second domain of Mu2 adaptin subunit (ap50) of ap2 adaptor"/>
    <property type="match status" value="1"/>
</dbReference>
<evidence type="ECO:0000313" key="7">
    <source>
        <dbReference type="EMBL" id="KAF9520375.1"/>
    </source>
</evidence>
<dbReference type="CDD" id="cd09252">
    <property type="entry name" value="AP-3_Mu3_Cterm"/>
    <property type="match status" value="1"/>
</dbReference>
<dbReference type="InterPro" id="IPR018240">
    <property type="entry name" value="Clathrin_mu_CS"/>
</dbReference>
<evidence type="ECO:0000259" key="6">
    <source>
        <dbReference type="PROSITE" id="PS51072"/>
    </source>
</evidence>